<dbReference type="Gene3D" id="3.40.50.2000">
    <property type="entry name" value="Glycogen Phosphorylase B"/>
    <property type="match status" value="2"/>
</dbReference>
<name>A0A374MNU1_9FIRM</name>
<comment type="caution">
    <text evidence="3">The sequence shown here is derived from an EMBL/GenBank/DDBJ whole genome shotgun (WGS) entry which is preliminary data.</text>
</comment>
<protein>
    <submittedName>
        <fullName evidence="3">Glycosyltransferase</fullName>
    </submittedName>
</protein>
<dbReference type="Pfam" id="PF13439">
    <property type="entry name" value="Glyco_transf_4"/>
    <property type="match status" value="1"/>
</dbReference>
<gene>
    <name evidence="3" type="ORF">DXD91_16670</name>
</gene>
<dbReference type="Proteomes" id="UP000262524">
    <property type="component" value="Unassembled WGS sequence"/>
</dbReference>
<dbReference type="InterPro" id="IPR028098">
    <property type="entry name" value="Glyco_trans_4-like_N"/>
</dbReference>
<dbReference type="AlphaFoldDB" id="A0A374MNU1"/>
<sequence length="234" mass="26872">MKILFVITGMQSGGAERVMATLCNELSERHEVRLLSLKDNVSDYVLSPRVEFVSGGVKNQNILASIKVIQSHIDKWKPDVAISFMTKTNIVALLAKKMAKYKVPMIIAERANPYHTKKIFKIMRKLTYPMADGCVFQTEQAKEYYKNILKCKSEVLRNPLNPDFSIKPYQGLRTKRIVSVGRLSEEKNQKLLINAFSKIASKYIDYKVEIYGDGPLRNELQELINEKIWNLKLN</sequence>
<dbReference type="Pfam" id="PF00534">
    <property type="entry name" value="Glycos_transf_1"/>
    <property type="match status" value="1"/>
</dbReference>
<proteinExistence type="predicted"/>
<dbReference type="EMBL" id="QSOE01000271">
    <property type="protein sequence ID" value="RGI72623.1"/>
    <property type="molecule type" value="Genomic_DNA"/>
</dbReference>
<feature type="domain" description="Glycosyltransferase subfamily 4-like N-terminal" evidence="2">
    <location>
        <begin position="13"/>
        <end position="163"/>
    </location>
</feature>
<evidence type="ECO:0000313" key="3">
    <source>
        <dbReference type="EMBL" id="RGI72623.1"/>
    </source>
</evidence>
<dbReference type="GO" id="GO:0016757">
    <property type="term" value="F:glycosyltransferase activity"/>
    <property type="evidence" value="ECO:0007669"/>
    <property type="project" value="InterPro"/>
</dbReference>
<evidence type="ECO:0000259" key="1">
    <source>
        <dbReference type="Pfam" id="PF00534"/>
    </source>
</evidence>
<reference evidence="3 4" key="1">
    <citation type="submission" date="2018-08" db="EMBL/GenBank/DDBJ databases">
        <title>A genome reference for cultivated species of the human gut microbiota.</title>
        <authorList>
            <person name="Zou Y."/>
            <person name="Xue W."/>
            <person name="Luo G."/>
        </authorList>
    </citation>
    <scope>NUCLEOTIDE SEQUENCE [LARGE SCALE GENOMIC DNA]</scope>
    <source>
        <strain evidence="3 4">TM10-1AC</strain>
    </source>
</reference>
<dbReference type="InterPro" id="IPR050194">
    <property type="entry name" value="Glycosyltransferase_grp1"/>
</dbReference>
<evidence type="ECO:0000313" key="4">
    <source>
        <dbReference type="Proteomes" id="UP000262524"/>
    </source>
</evidence>
<evidence type="ECO:0000259" key="2">
    <source>
        <dbReference type="Pfam" id="PF13439"/>
    </source>
</evidence>
<dbReference type="SUPFAM" id="SSF53756">
    <property type="entry name" value="UDP-Glycosyltransferase/glycogen phosphorylase"/>
    <property type="match status" value="1"/>
</dbReference>
<dbReference type="InterPro" id="IPR001296">
    <property type="entry name" value="Glyco_trans_1"/>
</dbReference>
<organism evidence="3 4">
    <name type="scientific">Anaerobutyricum hallii</name>
    <dbReference type="NCBI Taxonomy" id="39488"/>
    <lineage>
        <taxon>Bacteria</taxon>
        <taxon>Bacillati</taxon>
        <taxon>Bacillota</taxon>
        <taxon>Clostridia</taxon>
        <taxon>Lachnospirales</taxon>
        <taxon>Lachnospiraceae</taxon>
        <taxon>Anaerobutyricum</taxon>
    </lineage>
</organism>
<feature type="domain" description="Glycosyl transferase family 1" evidence="1">
    <location>
        <begin position="174"/>
        <end position="226"/>
    </location>
</feature>
<dbReference type="PANTHER" id="PTHR45947">
    <property type="entry name" value="SULFOQUINOVOSYL TRANSFERASE SQD2"/>
    <property type="match status" value="1"/>
</dbReference>
<dbReference type="RefSeq" id="WP_117983886.1">
    <property type="nucleotide sequence ID" value="NZ_QSOE01000271.1"/>
</dbReference>
<keyword evidence="3" id="KW-0808">Transferase</keyword>
<accession>A0A374MNU1</accession>
<dbReference type="PANTHER" id="PTHR45947:SF3">
    <property type="entry name" value="SULFOQUINOVOSYL TRANSFERASE SQD2"/>
    <property type="match status" value="1"/>
</dbReference>